<keyword evidence="2" id="KW-1185">Reference proteome</keyword>
<evidence type="ECO:0000313" key="2">
    <source>
        <dbReference type="Proteomes" id="UP001243330"/>
    </source>
</evidence>
<reference evidence="1" key="1">
    <citation type="submission" date="2023-01" db="EMBL/GenBank/DDBJ databases">
        <title>Colletotrichum chrysophilum M932 genome sequence.</title>
        <authorList>
            <person name="Baroncelli R."/>
        </authorList>
    </citation>
    <scope>NUCLEOTIDE SEQUENCE</scope>
    <source>
        <strain evidence="1">M932</strain>
    </source>
</reference>
<dbReference type="Proteomes" id="UP001243330">
    <property type="component" value="Unassembled WGS sequence"/>
</dbReference>
<dbReference type="EMBL" id="JAQOWY010000296">
    <property type="protein sequence ID" value="KAK1844805.1"/>
    <property type="molecule type" value="Genomic_DNA"/>
</dbReference>
<dbReference type="AlphaFoldDB" id="A0AAD9ACC8"/>
<name>A0AAD9ACC8_9PEZI</name>
<organism evidence="1 2">
    <name type="scientific">Colletotrichum chrysophilum</name>
    <dbReference type="NCBI Taxonomy" id="1836956"/>
    <lineage>
        <taxon>Eukaryota</taxon>
        <taxon>Fungi</taxon>
        <taxon>Dikarya</taxon>
        <taxon>Ascomycota</taxon>
        <taxon>Pezizomycotina</taxon>
        <taxon>Sordariomycetes</taxon>
        <taxon>Hypocreomycetidae</taxon>
        <taxon>Glomerellales</taxon>
        <taxon>Glomerellaceae</taxon>
        <taxon>Colletotrichum</taxon>
        <taxon>Colletotrichum gloeosporioides species complex</taxon>
    </lineage>
</organism>
<protein>
    <submittedName>
        <fullName evidence="1">Uncharacterized protein</fullName>
    </submittedName>
</protein>
<sequence length="46" mass="5287">MASACALMSKSAQVVLRSWYRRALEHETIAFDARSRPTMFSSPNRR</sequence>
<proteinExistence type="predicted"/>
<comment type="caution">
    <text evidence="1">The sequence shown here is derived from an EMBL/GenBank/DDBJ whole genome shotgun (WGS) entry which is preliminary data.</text>
</comment>
<gene>
    <name evidence="1" type="ORF">CCHR01_12546</name>
</gene>
<accession>A0AAD9ACC8</accession>
<evidence type="ECO:0000313" key="1">
    <source>
        <dbReference type="EMBL" id="KAK1844805.1"/>
    </source>
</evidence>